<dbReference type="OrthoDB" id="5806935at2759"/>
<keyword evidence="3" id="KW-0813">Transport</keyword>
<evidence type="ECO:0000256" key="6">
    <source>
        <dbReference type="ARBA" id="ARBA00022868"/>
    </source>
</evidence>
<evidence type="ECO:0000256" key="10">
    <source>
        <dbReference type="ARBA" id="ARBA00023136"/>
    </source>
</evidence>
<keyword evidence="9" id="KW-0406">Ion transport</keyword>
<evidence type="ECO:0000256" key="8">
    <source>
        <dbReference type="ARBA" id="ARBA00022989"/>
    </source>
</evidence>
<reference evidence="12 13" key="2">
    <citation type="submission" date="2018-11" db="EMBL/GenBank/DDBJ databases">
        <authorList>
            <consortium name="Pathogen Informatics"/>
        </authorList>
    </citation>
    <scope>NUCLEOTIDE SEQUENCE [LARGE SCALE GENOMIC DNA]</scope>
</reference>
<dbReference type="GO" id="GO:0005886">
    <property type="term" value="C:plasma membrane"/>
    <property type="evidence" value="ECO:0007669"/>
    <property type="project" value="UniProtKB-SubCell"/>
</dbReference>
<keyword evidence="5" id="KW-0812">Transmembrane</keyword>
<dbReference type="EMBL" id="UYRT01019763">
    <property type="protein sequence ID" value="VDK58737.1"/>
    <property type="molecule type" value="Genomic_DNA"/>
</dbReference>
<dbReference type="GO" id="GO:0005921">
    <property type="term" value="C:gap junction"/>
    <property type="evidence" value="ECO:0007669"/>
    <property type="project" value="UniProtKB-SubCell"/>
</dbReference>
<accession>A0A183DFQ8</accession>
<keyword evidence="7" id="KW-0965">Cell junction</keyword>
<keyword evidence="13" id="KW-1185">Reference proteome</keyword>
<reference evidence="14" key="1">
    <citation type="submission" date="2016-06" db="UniProtKB">
        <authorList>
            <consortium name="WormBaseParasite"/>
        </authorList>
    </citation>
    <scope>IDENTIFICATION</scope>
</reference>
<dbReference type="InterPro" id="IPR000990">
    <property type="entry name" value="Innexin"/>
</dbReference>
<evidence type="ECO:0000313" key="14">
    <source>
        <dbReference type="WBParaSite" id="GPUH_0000755801-mRNA-1"/>
    </source>
</evidence>
<sequence length="73" mass="8184">MSVEELLKSLKTIGKRCGEDQIDRLHYFVTANLLVAASTISAWKMLDGRALECMTPTAFPNSWISVSFVLFCQ</sequence>
<keyword evidence="10" id="KW-0472">Membrane</keyword>
<evidence type="ECO:0000256" key="1">
    <source>
        <dbReference type="ARBA" id="ARBA00004610"/>
    </source>
</evidence>
<dbReference type="Pfam" id="PF00876">
    <property type="entry name" value="Innexin"/>
    <property type="match status" value="1"/>
</dbReference>
<dbReference type="Proteomes" id="UP000271098">
    <property type="component" value="Unassembled WGS sequence"/>
</dbReference>
<evidence type="ECO:0000256" key="9">
    <source>
        <dbReference type="ARBA" id="ARBA00023065"/>
    </source>
</evidence>
<comment type="subcellular location">
    <subcellularLocation>
        <location evidence="1">Cell junction</location>
        <location evidence="1">Gap junction</location>
    </subcellularLocation>
    <subcellularLocation>
        <location evidence="2">Cell membrane</location>
        <topology evidence="2">Multi-pass membrane protein</topology>
    </subcellularLocation>
</comment>
<keyword evidence="8" id="KW-1133">Transmembrane helix</keyword>
<proteinExistence type="predicted"/>
<keyword evidence="6" id="KW-0303">Gap junction</keyword>
<name>A0A183DFQ8_9BILA</name>
<evidence type="ECO:0000313" key="13">
    <source>
        <dbReference type="Proteomes" id="UP000271098"/>
    </source>
</evidence>
<evidence type="ECO:0000256" key="2">
    <source>
        <dbReference type="ARBA" id="ARBA00004651"/>
    </source>
</evidence>
<dbReference type="WBParaSite" id="GPUH_0000755801-mRNA-1">
    <property type="protein sequence ID" value="GPUH_0000755801-mRNA-1"/>
    <property type="gene ID" value="GPUH_0000755801"/>
</dbReference>
<evidence type="ECO:0000256" key="4">
    <source>
        <dbReference type="ARBA" id="ARBA00022475"/>
    </source>
</evidence>
<evidence type="ECO:0000256" key="3">
    <source>
        <dbReference type="ARBA" id="ARBA00022448"/>
    </source>
</evidence>
<keyword evidence="4" id="KW-1003">Cell membrane</keyword>
<organism evidence="14">
    <name type="scientific">Gongylonema pulchrum</name>
    <dbReference type="NCBI Taxonomy" id="637853"/>
    <lineage>
        <taxon>Eukaryota</taxon>
        <taxon>Metazoa</taxon>
        <taxon>Ecdysozoa</taxon>
        <taxon>Nematoda</taxon>
        <taxon>Chromadorea</taxon>
        <taxon>Rhabditida</taxon>
        <taxon>Spirurina</taxon>
        <taxon>Spiruromorpha</taxon>
        <taxon>Spiruroidea</taxon>
        <taxon>Gongylonematidae</taxon>
        <taxon>Gongylonema</taxon>
    </lineage>
</organism>
<protein>
    <submittedName>
        <fullName evidence="14">Transmembrane protein</fullName>
    </submittedName>
</protein>
<dbReference type="GO" id="GO:0034220">
    <property type="term" value="P:monoatomic ion transmembrane transport"/>
    <property type="evidence" value="ECO:0007669"/>
    <property type="project" value="UniProtKB-KW"/>
</dbReference>
<keyword evidence="11" id="KW-0407">Ion channel</keyword>
<dbReference type="AlphaFoldDB" id="A0A183DFQ8"/>
<evidence type="ECO:0000256" key="7">
    <source>
        <dbReference type="ARBA" id="ARBA00022949"/>
    </source>
</evidence>
<gene>
    <name evidence="12" type="ORF">GPUH_LOCUS7550</name>
</gene>
<evidence type="ECO:0000313" key="12">
    <source>
        <dbReference type="EMBL" id="VDK58737.1"/>
    </source>
</evidence>
<evidence type="ECO:0000256" key="5">
    <source>
        <dbReference type="ARBA" id="ARBA00022692"/>
    </source>
</evidence>
<evidence type="ECO:0000256" key="11">
    <source>
        <dbReference type="ARBA" id="ARBA00023303"/>
    </source>
</evidence>